<keyword evidence="8 10" id="KW-1133">Transmembrane helix</keyword>
<keyword evidence="5 10" id="KW-0808">Transferase</keyword>
<evidence type="ECO:0000256" key="10">
    <source>
        <dbReference type="RuleBase" id="RU363110"/>
    </source>
</evidence>
<sequence length="591" mass="64594">MNRKDKKKGAGSSHLASSGSAQPTRKASASSFSPSLTSAATSISTSASAVPTLATKLARAKGGQAATDRSRTGLAQHSSSLLPAASSSATPTSPRASADGDDDVGHLEALYGFMQPRRGVTLLATLCFLVLVRYLVSLHPHSGEGKPPMYGDYEAQRHWMEVTINLPVTDWYRNTTHNDLLYWGLDYPPLTAYHSWLMGHIGKWLEPESMALFTSRGYESVTSKLFMRGTVIAADLAVFLPAVYAFVNTYYASLSWSKRPALLLIDHGHFQYNGTSLGLVLWAVVFILRGRDILGTVFFCLALNYKQMSLYYAPAFFSYLLAKCYRTKSPLAEVSKLAIAVVGTFALCWAPFLLNATDAYHVLERLFPVGRGLYEDKVANFWCTVSPVFKLRQLFATADVLKICGLHLMRGPTPRNFLLSLFITSLSFFLFSYHVHEKSILIPLLPLTCLLLESPHLVSWFNIIAAFSMYPLLAKDGLVVAYVAVLYFAWLPLAIQLPPRPTSLASSLFTASMAGLATIHVVRAIVAAPERYPDAFDLLIAAFGCAHFLAALGLAYRAQCFAEPVLAATAGSTTVSAGHKSRTSDDAKKRK</sequence>
<keyword evidence="7 10" id="KW-0256">Endoplasmic reticulum</keyword>
<comment type="subcellular location">
    <subcellularLocation>
        <location evidence="1 10">Endoplasmic reticulum membrane</location>
        <topology evidence="1 10">Multi-pass membrane protein</topology>
    </subcellularLocation>
</comment>
<dbReference type="OMA" id="FQVPPMH"/>
<evidence type="ECO:0000256" key="7">
    <source>
        <dbReference type="ARBA" id="ARBA00022824"/>
    </source>
</evidence>
<feature type="transmembrane region" description="Helical" evidence="10">
    <location>
        <begin position="225"/>
        <end position="247"/>
    </location>
</feature>
<feature type="transmembrane region" description="Helical" evidence="10">
    <location>
        <begin position="479"/>
        <end position="497"/>
    </location>
</feature>
<dbReference type="Pfam" id="PF03155">
    <property type="entry name" value="Alg6_Alg8"/>
    <property type="match status" value="2"/>
</dbReference>
<feature type="compositionally biased region" description="Low complexity" evidence="11">
    <location>
        <begin position="10"/>
        <end position="33"/>
    </location>
</feature>
<comment type="pathway">
    <text evidence="2 10">Protein modification; protein glycosylation.</text>
</comment>
<dbReference type="EC" id="2.4.1.-" evidence="10"/>
<dbReference type="STRING" id="1257118.L8HER6"/>
<evidence type="ECO:0000256" key="8">
    <source>
        <dbReference type="ARBA" id="ARBA00022989"/>
    </source>
</evidence>
<feature type="compositionally biased region" description="Low complexity" evidence="11">
    <location>
        <begin position="78"/>
        <end position="97"/>
    </location>
</feature>
<evidence type="ECO:0000256" key="3">
    <source>
        <dbReference type="ARBA" id="ARBA00008715"/>
    </source>
</evidence>
<keyword evidence="13" id="KW-1185">Reference proteome</keyword>
<feature type="transmembrane region" description="Helical" evidence="10">
    <location>
        <begin position="417"/>
        <end position="436"/>
    </location>
</feature>
<name>L8HER6_ACACF</name>
<feature type="transmembrane region" description="Helical" evidence="10">
    <location>
        <begin position="337"/>
        <end position="354"/>
    </location>
</feature>
<dbReference type="PANTHER" id="PTHR12413">
    <property type="entry name" value="DOLICHYL GLYCOSYLTRANSFERASE"/>
    <property type="match status" value="1"/>
</dbReference>
<accession>L8HER6</accession>
<evidence type="ECO:0000256" key="2">
    <source>
        <dbReference type="ARBA" id="ARBA00004922"/>
    </source>
</evidence>
<evidence type="ECO:0000256" key="1">
    <source>
        <dbReference type="ARBA" id="ARBA00004477"/>
    </source>
</evidence>
<comment type="similarity">
    <text evidence="3 10">Belongs to the ALG6/ALG8 glucosyltransferase family.</text>
</comment>
<dbReference type="OrthoDB" id="4983at2759"/>
<keyword evidence="9 10" id="KW-0472">Membrane</keyword>
<dbReference type="VEuPathDB" id="AmoebaDB:ACA1_398920"/>
<feature type="region of interest" description="Disordered" evidence="11">
    <location>
        <begin position="1"/>
        <end position="33"/>
    </location>
</feature>
<organism evidence="12 13">
    <name type="scientific">Acanthamoeba castellanii (strain ATCC 30010 / Neff)</name>
    <dbReference type="NCBI Taxonomy" id="1257118"/>
    <lineage>
        <taxon>Eukaryota</taxon>
        <taxon>Amoebozoa</taxon>
        <taxon>Discosea</taxon>
        <taxon>Longamoebia</taxon>
        <taxon>Centramoebida</taxon>
        <taxon>Acanthamoebidae</taxon>
        <taxon>Acanthamoeba</taxon>
    </lineage>
</organism>
<comment type="caution">
    <text evidence="10">Lacks conserved residue(s) required for the propagation of feature annotation.</text>
</comment>
<gene>
    <name evidence="12" type="ORF">ACA1_398920</name>
</gene>
<dbReference type="GeneID" id="14923869"/>
<evidence type="ECO:0000256" key="11">
    <source>
        <dbReference type="SAM" id="MobiDB-lite"/>
    </source>
</evidence>
<dbReference type="GO" id="GO:0005789">
    <property type="term" value="C:endoplasmic reticulum membrane"/>
    <property type="evidence" value="ECO:0007669"/>
    <property type="project" value="UniProtKB-SubCell"/>
</dbReference>
<dbReference type="RefSeq" id="XP_004351683.1">
    <property type="nucleotide sequence ID" value="XM_004351631.1"/>
</dbReference>
<dbReference type="InterPro" id="IPR004856">
    <property type="entry name" value="Glyco_trans_ALG6/ALG8"/>
</dbReference>
<dbReference type="GO" id="GO:0042281">
    <property type="term" value="F:dolichyl pyrophosphate Man9GlcNAc2 alpha-1,3-glucosyltransferase activity"/>
    <property type="evidence" value="ECO:0007669"/>
    <property type="project" value="TreeGrafter"/>
</dbReference>
<evidence type="ECO:0000256" key="4">
    <source>
        <dbReference type="ARBA" id="ARBA00022676"/>
    </source>
</evidence>
<dbReference type="AlphaFoldDB" id="L8HER6"/>
<keyword evidence="6 10" id="KW-0812">Transmembrane</keyword>
<feature type="transmembrane region" description="Helical" evidence="10">
    <location>
        <begin position="538"/>
        <end position="556"/>
    </location>
</feature>
<dbReference type="EMBL" id="KB007869">
    <property type="protein sequence ID" value="ELR22906.1"/>
    <property type="molecule type" value="Genomic_DNA"/>
</dbReference>
<evidence type="ECO:0000256" key="9">
    <source>
        <dbReference type="ARBA" id="ARBA00023136"/>
    </source>
</evidence>
<dbReference type="KEGG" id="acan:ACA1_398920"/>
<keyword evidence="4 10" id="KW-0328">Glycosyltransferase</keyword>
<proteinExistence type="inferred from homology"/>
<dbReference type="PANTHER" id="PTHR12413:SF1">
    <property type="entry name" value="DOLICHYL PYROPHOSPHATE MAN9GLCNAC2 ALPHA-1,3-GLUCOSYLTRANSFERASE"/>
    <property type="match status" value="1"/>
</dbReference>
<dbReference type="Proteomes" id="UP000011083">
    <property type="component" value="Unassembled WGS sequence"/>
</dbReference>
<evidence type="ECO:0000256" key="5">
    <source>
        <dbReference type="ARBA" id="ARBA00022679"/>
    </source>
</evidence>
<evidence type="ECO:0000313" key="13">
    <source>
        <dbReference type="Proteomes" id="UP000011083"/>
    </source>
</evidence>
<evidence type="ECO:0000313" key="12">
    <source>
        <dbReference type="EMBL" id="ELR22906.1"/>
    </source>
</evidence>
<evidence type="ECO:0000256" key="6">
    <source>
        <dbReference type="ARBA" id="ARBA00022692"/>
    </source>
</evidence>
<reference evidence="12 13" key="1">
    <citation type="journal article" date="2013" name="Genome Biol.">
        <title>Genome of Acanthamoeba castellanii highlights extensive lateral gene transfer and early evolution of tyrosine kinase signaling.</title>
        <authorList>
            <person name="Clarke M."/>
            <person name="Lohan A.J."/>
            <person name="Liu B."/>
            <person name="Lagkouvardos I."/>
            <person name="Roy S."/>
            <person name="Zafar N."/>
            <person name="Bertelli C."/>
            <person name="Schilde C."/>
            <person name="Kianianmomeni A."/>
            <person name="Burglin T.R."/>
            <person name="Frech C."/>
            <person name="Turcotte B."/>
            <person name="Kopec K.O."/>
            <person name="Synnott J.M."/>
            <person name="Choo C."/>
            <person name="Paponov I."/>
            <person name="Finkler A."/>
            <person name="Soon Heng Tan C."/>
            <person name="Hutchins A.P."/>
            <person name="Weinmeier T."/>
            <person name="Rattei T."/>
            <person name="Chu J.S."/>
            <person name="Gimenez G."/>
            <person name="Irimia M."/>
            <person name="Rigden D.J."/>
            <person name="Fitzpatrick D.A."/>
            <person name="Lorenzo-Morales J."/>
            <person name="Bateman A."/>
            <person name="Chiu C.H."/>
            <person name="Tang P."/>
            <person name="Hegemann P."/>
            <person name="Fromm H."/>
            <person name="Raoult D."/>
            <person name="Greub G."/>
            <person name="Miranda-Saavedra D."/>
            <person name="Chen N."/>
            <person name="Nash P."/>
            <person name="Ginger M.L."/>
            <person name="Horn M."/>
            <person name="Schaap P."/>
            <person name="Caler L."/>
            <person name="Loftus B."/>
        </authorList>
    </citation>
    <scope>NUCLEOTIDE SEQUENCE [LARGE SCALE GENOMIC DNA]</scope>
    <source>
        <strain evidence="12 13">Neff</strain>
    </source>
</reference>
<feature type="region of interest" description="Disordered" evidence="11">
    <location>
        <begin position="57"/>
        <end position="101"/>
    </location>
</feature>
<dbReference type="UniPathway" id="UPA00378"/>
<feature type="transmembrane region" description="Helical" evidence="10">
    <location>
        <begin position="504"/>
        <end position="526"/>
    </location>
</feature>
<protein>
    <recommendedName>
        <fullName evidence="10">Alpha-1,3-glucosyltransferase</fullName>
        <ecNumber evidence="10">2.4.1.-</ecNumber>
    </recommendedName>
</protein>
<feature type="transmembrane region" description="Helical" evidence="10">
    <location>
        <begin position="268"/>
        <end position="288"/>
    </location>
</feature>